<dbReference type="OMA" id="RRCNYVR"/>
<dbReference type="SMART" id="SM01057">
    <property type="entry name" value="Carb_anhydrase"/>
    <property type="match status" value="1"/>
</dbReference>
<dbReference type="KEGG" id="lak:106151094"/>
<name>A0A1S3H2D2_LINAN</name>
<dbReference type="InterPro" id="IPR036398">
    <property type="entry name" value="CA_dom_sf"/>
</dbReference>
<dbReference type="GeneID" id="106151094"/>
<dbReference type="GO" id="GO:0008270">
    <property type="term" value="F:zinc ion binding"/>
    <property type="evidence" value="ECO:0007669"/>
    <property type="project" value="UniProtKB-UniRule"/>
</dbReference>
<protein>
    <recommendedName>
        <fullName evidence="3 9">Carbonic anhydrase</fullName>
        <ecNumber evidence="3 9">4.2.1.1</ecNumber>
    </recommendedName>
</protein>
<evidence type="ECO:0000256" key="9">
    <source>
        <dbReference type="RuleBase" id="RU367011"/>
    </source>
</evidence>
<feature type="signal peptide" evidence="9">
    <location>
        <begin position="1"/>
        <end position="22"/>
    </location>
</feature>
<feature type="domain" description="Alpha-carbonic anhydrase" evidence="10">
    <location>
        <begin position="44"/>
        <end position="303"/>
    </location>
</feature>
<evidence type="ECO:0000256" key="1">
    <source>
        <dbReference type="ARBA" id="ARBA00002904"/>
    </source>
</evidence>
<dbReference type="Proteomes" id="UP000085678">
    <property type="component" value="Unplaced"/>
</dbReference>
<evidence type="ECO:0000256" key="5">
    <source>
        <dbReference type="ARBA" id="ARBA00022833"/>
    </source>
</evidence>
<evidence type="ECO:0000256" key="2">
    <source>
        <dbReference type="ARBA" id="ARBA00010718"/>
    </source>
</evidence>
<dbReference type="RefSeq" id="XP_013379636.1">
    <property type="nucleotide sequence ID" value="XM_013524182.2"/>
</dbReference>
<evidence type="ECO:0000256" key="4">
    <source>
        <dbReference type="ARBA" id="ARBA00022723"/>
    </source>
</evidence>
<dbReference type="SUPFAM" id="SSF51069">
    <property type="entry name" value="Carbonic anhydrase"/>
    <property type="match status" value="1"/>
</dbReference>
<evidence type="ECO:0000256" key="6">
    <source>
        <dbReference type="ARBA" id="ARBA00023180"/>
    </source>
</evidence>
<keyword evidence="11" id="KW-1185">Reference proteome</keyword>
<accession>A0A1S3H2D2</accession>
<evidence type="ECO:0000313" key="12">
    <source>
        <dbReference type="RefSeq" id="XP_013379636.1"/>
    </source>
</evidence>
<comment type="cofactor">
    <cofactor evidence="9">
        <name>Zn(2+)</name>
        <dbReference type="ChEBI" id="CHEBI:29105"/>
    </cofactor>
</comment>
<keyword evidence="6" id="KW-0325">Glycoprotein</keyword>
<keyword evidence="5 9" id="KW-0862">Zinc</keyword>
<keyword evidence="7 9" id="KW-0456">Lyase</keyword>
<dbReference type="InterPro" id="IPR018338">
    <property type="entry name" value="Carbonic_anhydrase_a-class_CS"/>
</dbReference>
<feature type="chain" id="PRO_5025086782" description="Carbonic anhydrase" evidence="9">
    <location>
        <begin position="23"/>
        <end position="331"/>
    </location>
</feature>
<dbReference type="PANTHER" id="PTHR18952">
    <property type="entry name" value="CARBONIC ANHYDRASE"/>
    <property type="match status" value="1"/>
</dbReference>
<keyword evidence="9" id="KW-0732">Signal</keyword>
<dbReference type="FunFam" id="3.10.200.10:FF:000003">
    <property type="entry name" value="Carbonic anhydrase 12"/>
    <property type="match status" value="1"/>
</dbReference>
<dbReference type="InParanoid" id="A0A1S3H2D2"/>
<dbReference type="GO" id="GO:0004089">
    <property type="term" value="F:carbonate dehydratase activity"/>
    <property type="evidence" value="ECO:0007669"/>
    <property type="project" value="UniProtKB-UniRule"/>
</dbReference>
<dbReference type="PANTHER" id="PTHR18952:SF265">
    <property type="entry name" value="CARBONIC ANHYDRASE"/>
    <property type="match status" value="1"/>
</dbReference>
<organism evidence="11 12">
    <name type="scientific">Lingula anatina</name>
    <name type="common">Brachiopod</name>
    <name type="synonym">Lingula unguis</name>
    <dbReference type="NCBI Taxonomy" id="7574"/>
    <lineage>
        <taxon>Eukaryota</taxon>
        <taxon>Metazoa</taxon>
        <taxon>Spiralia</taxon>
        <taxon>Lophotrochozoa</taxon>
        <taxon>Brachiopoda</taxon>
        <taxon>Linguliformea</taxon>
        <taxon>Lingulata</taxon>
        <taxon>Lingulida</taxon>
        <taxon>Linguloidea</taxon>
        <taxon>Lingulidae</taxon>
        <taxon>Lingula</taxon>
    </lineage>
</organism>
<sequence>MVGIKVCTVLSFLLFNAESILAGSDGGLPSWNETNEVIHVDNHKAWSYTGNTGPAAWKDLTGYSECGNNAQSPVNIVTADVQVDSTLDDLVLTNYDDSSTKTWTLSNNGHAVKVDVDDGGYRLNSSKFSHAYKLVQFHWHWGNVSTQGSEHTIDGTEYPLELHFVHYSTAYNTINDAISQSKGLAALGVMFTIQSSDNQAMKPIFDLLSNVNASGSSHTFNYTGSLMSFLPSDKSYYRYMGSLTTPACQESVVWTLLQTPVGISEAQMNQLRTNPMFENNVDYMVNNYRPPQPLNGRTISKPGTAGSSAGQVVHSVAAFVFTMVAAALWFL</sequence>
<dbReference type="CDD" id="cd00326">
    <property type="entry name" value="alpha_CA"/>
    <property type="match status" value="1"/>
</dbReference>
<dbReference type="InterPro" id="IPR023561">
    <property type="entry name" value="Carbonic_anhydrase_a-class"/>
</dbReference>
<evidence type="ECO:0000256" key="3">
    <source>
        <dbReference type="ARBA" id="ARBA00012925"/>
    </source>
</evidence>
<dbReference type="EC" id="4.2.1.1" evidence="3 9"/>
<dbReference type="PROSITE" id="PS00162">
    <property type="entry name" value="ALPHA_CA_1"/>
    <property type="match status" value="1"/>
</dbReference>
<dbReference type="FunCoup" id="A0A1S3H2D2">
    <property type="interactions" value="128"/>
</dbReference>
<dbReference type="AlphaFoldDB" id="A0A1S3H2D2"/>
<evidence type="ECO:0000313" key="11">
    <source>
        <dbReference type="Proteomes" id="UP000085678"/>
    </source>
</evidence>
<dbReference type="Gene3D" id="3.10.200.10">
    <property type="entry name" value="Alpha carbonic anhydrase"/>
    <property type="match status" value="1"/>
</dbReference>
<comment type="similarity">
    <text evidence="2 9">Belongs to the alpha-carbonic anhydrase family.</text>
</comment>
<dbReference type="STRING" id="7574.A0A1S3H2D2"/>
<evidence type="ECO:0000256" key="7">
    <source>
        <dbReference type="ARBA" id="ARBA00023239"/>
    </source>
</evidence>
<comment type="function">
    <text evidence="1 9">Reversible hydration of carbon dioxide.</text>
</comment>
<dbReference type="InterPro" id="IPR001148">
    <property type="entry name" value="CA_dom"/>
</dbReference>
<dbReference type="OrthoDB" id="429145at2759"/>
<reference evidence="12" key="1">
    <citation type="submission" date="2025-08" db="UniProtKB">
        <authorList>
            <consortium name="RefSeq"/>
        </authorList>
    </citation>
    <scope>IDENTIFICATION</scope>
    <source>
        <tissue evidence="12">Gonads</tissue>
    </source>
</reference>
<dbReference type="PROSITE" id="PS51144">
    <property type="entry name" value="ALPHA_CA_2"/>
    <property type="match status" value="1"/>
</dbReference>
<comment type="catalytic activity">
    <reaction evidence="8 9">
        <text>hydrogencarbonate + H(+) = CO2 + H2O</text>
        <dbReference type="Rhea" id="RHEA:10748"/>
        <dbReference type="ChEBI" id="CHEBI:15377"/>
        <dbReference type="ChEBI" id="CHEBI:15378"/>
        <dbReference type="ChEBI" id="CHEBI:16526"/>
        <dbReference type="ChEBI" id="CHEBI:17544"/>
        <dbReference type="EC" id="4.2.1.1"/>
    </reaction>
</comment>
<evidence type="ECO:0000259" key="10">
    <source>
        <dbReference type="PROSITE" id="PS51144"/>
    </source>
</evidence>
<keyword evidence="4 9" id="KW-0479">Metal-binding</keyword>
<proteinExistence type="inferred from homology"/>
<evidence type="ECO:0000256" key="8">
    <source>
        <dbReference type="ARBA" id="ARBA00048348"/>
    </source>
</evidence>
<gene>
    <name evidence="12" type="primary">LOC106151094</name>
</gene>
<dbReference type="Pfam" id="PF00194">
    <property type="entry name" value="Carb_anhydrase"/>
    <property type="match status" value="1"/>
</dbReference>